<evidence type="ECO:0000256" key="10">
    <source>
        <dbReference type="ARBA" id="ARBA00023034"/>
    </source>
</evidence>
<evidence type="ECO:0000256" key="1">
    <source>
        <dbReference type="ARBA" id="ARBA00004651"/>
    </source>
</evidence>
<comment type="function">
    <text evidence="12">Mediates sugar transport across membranes.</text>
</comment>
<comment type="similarity">
    <text evidence="3 12">Belongs to the SWEET sugar transporter family.</text>
</comment>
<keyword evidence="9 12" id="KW-1133">Transmembrane helix</keyword>
<keyword evidence="11 12" id="KW-0472">Membrane</keyword>
<proteinExistence type="inferred from homology"/>
<dbReference type="AlphaFoldDB" id="A0AA38I913"/>
<evidence type="ECO:0000313" key="13">
    <source>
        <dbReference type="EMBL" id="KAJ3650216.1"/>
    </source>
</evidence>
<dbReference type="FunFam" id="1.20.1280.290:FF:000004">
    <property type="entry name" value="Sugar transporter SWEET"/>
    <property type="match status" value="1"/>
</dbReference>
<comment type="caution">
    <text evidence="12">Lacks conserved residue(s) required for the propagation of feature annotation.</text>
</comment>
<dbReference type="GO" id="GO:0051119">
    <property type="term" value="F:sugar transmembrane transporter activity"/>
    <property type="evidence" value="ECO:0007669"/>
    <property type="project" value="InterPro"/>
</dbReference>
<evidence type="ECO:0000313" key="14">
    <source>
        <dbReference type="Proteomes" id="UP001168821"/>
    </source>
</evidence>
<evidence type="ECO:0000256" key="8">
    <source>
        <dbReference type="ARBA" id="ARBA00022737"/>
    </source>
</evidence>
<comment type="caution">
    <text evidence="13">The sequence shown here is derived from an EMBL/GenBank/DDBJ whole genome shotgun (WGS) entry which is preliminary data.</text>
</comment>
<dbReference type="Proteomes" id="UP001168821">
    <property type="component" value="Unassembled WGS sequence"/>
</dbReference>
<feature type="transmembrane region" description="Helical" evidence="12">
    <location>
        <begin position="190"/>
        <end position="213"/>
    </location>
</feature>
<accession>A0AA38I913</accession>
<evidence type="ECO:0000256" key="9">
    <source>
        <dbReference type="ARBA" id="ARBA00022989"/>
    </source>
</evidence>
<dbReference type="PANTHER" id="PTHR10791">
    <property type="entry name" value="RAG1-ACTIVATING PROTEIN 1"/>
    <property type="match status" value="1"/>
</dbReference>
<feature type="transmembrane region" description="Helical" evidence="12">
    <location>
        <begin position="163"/>
        <end position="184"/>
    </location>
</feature>
<keyword evidence="7 12" id="KW-0812">Transmembrane</keyword>
<evidence type="ECO:0000256" key="12">
    <source>
        <dbReference type="RuleBase" id="RU910715"/>
    </source>
</evidence>
<dbReference type="EMBL" id="JALNTZ010000006">
    <property type="protein sequence ID" value="KAJ3650216.1"/>
    <property type="molecule type" value="Genomic_DNA"/>
</dbReference>
<reference evidence="13" key="1">
    <citation type="journal article" date="2023" name="G3 (Bethesda)">
        <title>Whole genome assemblies of Zophobas morio and Tenebrio molitor.</title>
        <authorList>
            <person name="Kaur S."/>
            <person name="Stinson S.A."/>
            <person name="diCenzo G.C."/>
        </authorList>
    </citation>
    <scope>NUCLEOTIDE SEQUENCE</scope>
    <source>
        <strain evidence="13">QUZm001</strain>
    </source>
</reference>
<dbReference type="InterPro" id="IPR004316">
    <property type="entry name" value="SWEET_rpt"/>
</dbReference>
<dbReference type="Pfam" id="PF03083">
    <property type="entry name" value="MtN3_slv"/>
    <property type="match status" value="2"/>
</dbReference>
<feature type="transmembrane region" description="Helical" evidence="12">
    <location>
        <begin position="14"/>
        <end position="35"/>
    </location>
</feature>
<organism evidence="13 14">
    <name type="scientific">Zophobas morio</name>
    <dbReference type="NCBI Taxonomy" id="2755281"/>
    <lineage>
        <taxon>Eukaryota</taxon>
        <taxon>Metazoa</taxon>
        <taxon>Ecdysozoa</taxon>
        <taxon>Arthropoda</taxon>
        <taxon>Hexapoda</taxon>
        <taxon>Insecta</taxon>
        <taxon>Pterygota</taxon>
        <taxon>Neoptera</taxon>
        <taxon>Endopterygota</taxon>
        <taxon>Coleoptera</taxon>
        <taxon>Polyphaga</taxon>
        <taxon>Cucujiformia</taxon>
        <taxon>Tenebrionidae</taxon>
        <taxon>Zophobas</taxon>
    </lineage>
</organism>
<name>A0AA38I913_9CUCU</name>
<comment type="subcellular location">
    <subcellularLocation>
        <location evidence="1">Cell membrane</location>
        <topology evidence="1">Multi-pass membrane protein</topology>
    </subcellularLocation>
    <subcellularLocation>
        <location evidence="2">Golgi apparatus membrane</location>
        <topology evidence="2">Multi-pass membrane protein</topology>
    </subcellularLocation>
</comment>
<evidence type="ECO:0000256" key="6">
    <source>
        <dbReference type="ARBA" id="ARBA00022597"/>
    </source>
</evidence>
<dbReference type="GO" id="GO:0005886">
    <property type="term" value="C:plasma membrane"/>
    <property type="evidence" value="ECO:0007669"/>
    <property type="project" value="UniProtKB-SubCell"/>
</dbReference>
<dbReference type="Gene3D" id="1.20.1280.290">
    <property type="match status" value="2"/>
</dbReference>
<feature type="transmembrane region" description="Helical" evidence="12">
    <location>
        <begin position="72"/>
        <end position="94"/>
    </location>
</feature>
<keyword evidence="4 12" id="KW-0813">Transport</keyword>
<keyword evidence="14" id="KW-1185">Reference proteome</keyword>
<evidence type="ECO:0000256" key="7">
    <source>
        <dbReference type="ARBA" id="ARBA00022692"/>
    </source>
</evidence>
<keyword evidence="6 12" id="KW-0762">Sugar transport</keyword>
<protein>
    <recommendedName>
        <fullName evidence="12">Sugar transporter SWEET</fullName>
    </recommendedName>
</protein>
<evidence type="ECO:0000256" key="4">
    <source>
        <dbReference type="ARBA" id="ARBA00022448"/>
    </source>
</evidence>
<evidence type="ECO:0000256" key="3">
    <source>
        <dbReference type="ARBA" id="ARBA00007809"/>
    </source>
</evidence>
<evidence type="ECO:0000256" key="11">
    <source>
        <dbReference type="ARBA" id="ARBA00023136"/>
    </source>
</evidence>
<evidence type="ECO:0000256" key="5">
    <source>
        <dbReference type="ARBA" id="ARBA00022475"/>
    </source>
</evidence>
<feature type="transmembrane region" description="Helical" evidence="12">
    <location>
        <begin position="47"/>
        <end position="66"/>
    </location>
</feature>
<dbReference type="InterPro" id="IPR047664">
    <property type="entry name" value="SWEET"/>
</dbReference>
<keyword evidence="5" id="KW-1003">Cell membrane</keyword>
<dbReference type="GO" id="GO:0000139">
    <property type="term" value="C:Golgi membrane"/>
    <property type="evidence" value="ECO:0007669"/>
    <property type="project" value="UniProtKB-SubCell"/>
</dbReference>
<evidence type="ECO:0000256" key="2">
    <source>
        <dbReference type="ARBA" id="ARBA00004653"/>
    </source>
</evidence>
<keyword evidence="8" id="KW-0677">Repeat</keyword>
<keyword evidence="10" id="KW-0333">Golgi apparatus</keyword>
<sequence length="224" mass="25133">METLSQILLPYKDIIGTTASYLTIAQFFSGVFICLDIRKKGNTKDISSVPFVGGIMMGLAMLKYGLLLKDNVMLQVNYSAILLNVFYSVFYYVYSTDKWNEILKQFTVSAGLVAVLWGYCEWENPSLVEDRYGLIVTILMLGLLGSPLRDVKDIIAKKDASQIPFVMTLMATLVTFVWLLYAIILKNTFMLAQNVAGFLLCFIQMALIVTFPGKPAKATKKKKN</sequence>
<gene>
    <name evidence="13" type="ORF">Zmor_021917</name>
</gene>
<dbReference type="PANTHER" id="PTHR10791:SF5">
    <property type="entry name" value="SUGAR TRANSPORTER SWEET"/>
    <property type="match status" value="1"/>
</dbReference>